<feature type="compositionally biased region" description="Basic and acidic residues" evidence="1">
    <location>
        <begin position="95"/>
        <end position="113"/>
    </location>
</feature>
<dbReference type="EMBL" id="JANVFU010000002">
    <property type="protein sequence ID" value="KAJ3749517.1"/>
    <property type="molecule type" value="Genomic_DNA"/>
</dbReference>
<dbReference type="Proteomes" id="UP001142393">
    <property type="component" value="Unassembled WGS sequence"/>
</dbReference>
<feature type="compositionally biased region" description="Polar residues" evidence="1">
    <location>
        <begin position="457"/>
        <end position="469"/>
    </location>
</feature>
<organism evidence="2 3">
    <name type="scientific">Lentinula detonsa</name>
    <dbReference type="NCBI Taxonomy" id="2804962"/>
    <lineage>
        <taxon>Eukaryota</taxon>
        <taxon>Fungi</taxon>
        <taxon>Dikarya</taxon>
        <taxon>Basidiomycota</taxon>
        <taxon>Agaricomycotina</taxon>
        <taxon>Agaricomycetes</taxon>
        <taxon>Agaricomycetidae</taxon>
        <taxon>Agaricales</taxon>
        <taxon>Marasmiineae</taxon>
        <taxon>Omphalotaceae</taxon>
        <taxon>Lentinula</taxon>
    </lineage>
</organism>
<evidence type="ECO:0000313" key="2">
    <source>
        <dbReference type="EMBL" id="KAJ3749517.1"/>
    </source>
</evidence>
<feature type="compositionally biased region" description="Acidic residues" evidence="1">
    <location>
        <begin position="85"/>
        <end position="94"/>
    </location>
</feature>
<protein>
    <submittedName>
        <fullName evidence="2">Uncharacterized protein</fullName>
    </submittedName>
</protein>
<evidence type="ECO:0000256" key="1">
    <source>
        <dbReference type="SAM" id="MobiDB-lite"/>
    </source>
</evidence>
<keyword evidence="3" id="KW-1185">Reference proteome</keyword>
<dbReference type="AlphaFoldDB" id="A0A9W8U299"/>
<feature type="compositionally biased region" description="Basic and acidic residues" evidence="1">
    <location>
        <begin position="307"/>
        <end position="317"/>
    </location>
</feature>
<name>A0A9W8U299_9AGAR</name>
<feature type="compositionally biased region" description="Acidic residues" evidence="1">
    <location>
        <begin position="57"/>
        <end position="78"/>
    </location>
</feature>
<comment type="caution">
    <text evidence="2">The sequence shown here is derived from an EMBL/GenBank/DDBJ whole genome shotgun (WGS) entry which is preliminary data.</text>
</comment>
<reference evidence="2 3" key="1">
    <citation type="journal article" date="2023" name="Proc. Natl. Acad. Sci. U.S.A.">
        <title>A global phylogenomic analysis of the shiitake genus Lentinula.</title>
        <authorList>
            <person name="Sierra-Patev S."/>
            <person name="Min B."/>
            <person name="Naranjo-Ortiz M."/>
            <person name="Looney B."/>
            <person name="Konkel Z."/>
            <person name="Slot J.C."/>
            <person name="Sakamoto Y."/>
            <person name="Steenwyk J.L."/>
            <person name="Rokas A."/>
            <person name="Carro J."/>
            <person name="Camarero S."/>
            <person name="Ferreira P."/>
            <person name="Molpeceres G."/>
            <person name="Ruiz-Duenas F.J."/>
            <person name="Serrano A."/>
            <person name="Henrissat B."/>
            <person name="Drula E."/>
            <person name="Hughes K.W."/>
            <person name="Mata J.L."/>
            <person name="Ishikawa N.K."/>
            <person name="Vargas-Isla R."/>
            <person name="Ushijima S."/>
            <person name="Smith C.A."/>
            <person name="Donoghue J."/>
            <person name="Ahrendt S."/>
            <person name="Andreopoulos W."/>
            <person name="He G."/>
            <person name="LaButti K."/>
            <person name="Lipzen A."/>
            <person name="Ng V."/>
            <person name="Riley R."/>
            <person name="Sandor L."/>
            <person name="Barry K."/>
            <person name="Martinez A.T."/>
            <person name="Xiao Y."/>
            <person name="Gibbons J.G."/>
            <person name="Terashima K."/>
            <person name="Grigoriev I.V."/>
            <person name="Hibbett D."/>
        </authorList>
    </citation>
    <scope>NUCLEOTIDE SEQUENCE [LARGE SCALE GENOMIC DNA]</scope>
    <source>
        <strain evidence="2 3">TFB7810</strain>
    </source>
</reference>
<feature type="region of interest" description="Disordered" evidence="1">
    <location>
        <begin position="269"/>
        <end position="469"/>
    </location>
</feature>
<accession>A0A9W8U299</accession>
<feature type="region of interest" description="Disordered" evidence="1">
    <location>
        <begin position="1"/>
        <end position="119"/>
    </location>
</feature>
<feature type="compositionally biased region" description="Polar residues" evidence="1">
    <location>
        <begin position="333"/>
        <end position="372"/>
    </location>
</feature>
<feature type="compositionally biased region" description="Acidic residues" evidence="1">
    <location>
        <begin position="283"/>
        <end position="292"/>
    </location>
</feature>
<gene>
    <name evidence="2" type="ORF">DFH05DRAFT_686451</name>
</gene>
<proteinExistence type="predicted"/>
<sequence>MQLGMTTHPGPLPAMELQKSLPPPPTSARSPKPLEAPLPPASTKTERKGTKPHLALDIDEGSDIDSVETVEESSDDDQTWVYDEFHDDEFEMSESGDKHELRKDSESEVKDDVAPSTVTGEDGAASVVVHDETMSIFSVPATTEEHILANHSLALPERSTSNVGDIETAPVAAHGDTISSNMGAGTYTAMTSTEVIQAALDADPEDIPLSQLVPSTGSTKEKLSDAADDTDQTALEFALGAQKPPGEAQSIVIPDDKYLSVELDKSLGGESPVADPILQTSEETGDINVTDDTEFKPSSDEASYLLESDKVEDKSKATSENLTPVNVVPNNPTKASETSVESGDNSLIDSLEGSTQTVVSNGLVQVENESPPAQTPGDQVMPEPSTGPVSEASVEQPSDIEAMEPACDTLSSPVEESQTISDSSVQATIRVSAKDNNTTPGEGITPANSDKPDETALQETPATTNNDVR</sequence>
<evidence type="ECO:0000313" key="3">
    <source>
        <dbReference type="Proteomes" id="UP001142393"/>
    </source>
</evidence>
<feature type="compositionally biased region" description="Polar residues" evidence="1">
    <location>
        <begin position="409"/>
        <end position="440"/>
    </location>
</feature>